<gene>
    <name evidence="5" type="ORF">WJX81_004154</name>
</gene>
<evidence type="ECO:0000313" key="5">
    <source>
        <dbReference type="EMBL" id="KAK9831967.1"/>
    </source>
</evidence>
<evidence type="ECO:0008006" key="7">
    <source>
        <dbReference type="Google" id="ProtNLM"/>
    </source>
</evidence>
<dbReference type="NCBIfam" id="TIGR01030">
    <property type="entry name" value="rpmH_bact"/>
    <property type="match status" value="1"/>
</dbReference>
<keyword evidence="6" id="KW-1185">Reference proteome</keyword>
<dbReference type="EMBL" id="JALJOU010000043">
    <property type="protein sequence ID" value="KAK9831967.1"/>
    <property type="molecule type" value="Genomic_DNA"/>
</dbReference>
<dbReference type="GO" id="GO:1990904">
    <property type="term" value="C:ribonucleoprotein complex"/>
    <property type="evidence" value="ECO:0007669"/>
    <property type="project" value="UniProtKB-KW"/>
</dbReference>
<proteinExistence type="inferred from homology"/>
<feature type="region of interest" description="Disordered" evidence="4">
    <location>
        <begin position="67"/>
        <end position="105"/>
    </location>
</feature>
<protein>
    <recommendedName>
        <fullName evidence="7">50S ribosomal protein L34</fullName>
    </recommendedName>
</protein>
<organism evidence="5 6">
    <name type="scientific">Elliptochloris bilobata</name>
    <dbReference type="NCBI Taxonomy" id="381761"/>
    <lineage>
        <taxon>Eukaryota</taxon>
        <taxon>Viridiplantae</taxon>
        <taxon>Chlorophyta</taxon>
        <taxon>core chlorophytes</taxon>
        <taxon>Trebouxiophyceae</taxon>
        <taxon>Trebouxiophyceae incertae sedis</taxon>
        <taxon>Elliptochloris clade</taxon>
        <taxon>Elliptochloris</taxon>
    </lineage>
</organism>
<name>A0AAW1RDM2_9CHLO</name>
<dbReference type="HAMAP" id="MF_00391">
    <property type="entry name" value="Ribosomal_bL34"/>
    <property type="match status" value="1"/>
</dbReference>
<dbReference type="GO" id="GO:0006412">
    <property type="term" value="P:translation"/>
    <property type="evidence" value="ECO:0007669"/>
    <property type="project" value="InterPro"/>
</dbReference>
<evidence type="ECO:0000256" key="1">
    <source>
        <dbReference type="ARBA" id="ARBA00010111"/>
    </source>
</evidence>
<dbReference type="GO" id="GO:0003735">
    <property type="term" value="F:structural constituent of ribosome"/>
    <property type="evidence" value="ECO:0007669"/>
    <property type="project" value="InterPro"/>
</dbReference>
<dbReference type="GO" id="GO:0005840">
    <property type="term" value="C:ribosome"/>
    <property type="evidence" value="ECO:0007669"/>
    <property type="project" value="UniProtKB-KW"/>
</dbReference>
<dbReference type="Pfam" id="PF00468">
    <property type="entry name" value="Ribosomal_L34"/>
    <property type="match status" value="1"/>
</dbReference>
<evidence type="ECO:0000256" key="3">
    <source>
        <dbReference type="ARBA" id="ARBA00023274"/>
    </source>
</evidence>
<dbReference type="InterPro" id="IPR000271">
    <property type="entry name" value="Ribosomal_bL34"/>
</dbReference>
<dbReference type="Proteomes" id="UP001445335">
    <property type="component" value="Unassembled WGS sequence"/>
</dbReference>
<dbReference type="AlphaFoldDB" id="A0AAW1RDM2"/>
<accession>A0AAW1RDM2</accession>
<reference evidence="5 6" key="1">
    <citation type="journal article" date="2024" name="Nat. Commun.">
        <title>Phylogenomics reveals the evolutionary origins of lichenization in chlorophyte algae.</title>
        <authorList>
            <person name="Puginier C."/>
            <person name="Libourel C."/>
            <person name="Otte J."/>
            <person name="Skaloud P."/>
            <person name="Haon M."/>
            <person name="Grisel S."/>
            <person name="Petersen M."/>
            <person name="Berrin J.G."/>
            <person name="Delaux P.M."/>
            <person name="Dal Grande F."/>
            <person name="Keller J."/>
        </authorList>
    </citation>
    <scope>NUCLEOTIDE SEQUENCE [LARGE SCALE GENOMIC DNA]</scope>
    <source>
        <strain evidence="5 6">SAG 245.80</strain>
    </source>
</reference>
<comment type="similarity">
    <text evidence="1">Belongs to the bacterial ribosomal protein bL34 family.</text>
</comment>
<comment type="caution">
    <text evidence="5">The sequence shown here is derived from an EMBL/GenBank/DDBJ whole genome shotgun (WGS) entry which is preliminary data.</text>
</comment>
<keyword evidence="3" id="KW-0687">Ribonucleoprotein</keyword>
<evidence type="ECO:0000256" key="2">
    <source>
        <dbReference type="ARBA" id="ARBA00022980"/>
    </source>
</evidence>
<evidence type="ECO:0000256" key="4">
    <source>
        <dbReference type="SAM" id="MobiDB-lite"/>
    </source>
</evidence>
<keyword evidence="2" id="KW-0689">Ribosomal protein</keyword>
<evidence type="ECO:0000313" key="6">
    <source>
        <dbReference type="Proteomes" id="UP001445335"/>
    </source>
</evidence>
<dbReference type="Gene3D" id="1.10.287.3980">
    <property type="match status" value="1"/>
</dbReference>
<sequence length="135" mass="14559">MAFTALRPIGGMRCLALRTPLAAARPALSASRPAQLQSSFLGTPTLGGLCSSLRGLALVSQRRAPEPLRRQVKTEANSKTSMACKFRGSRRARARTSGYRARMATPAGRKVLAARKKRGRHVLCPAHLKKPNGKN</sequence>